<gene>
    <name evidence="2" type="ORF">NAV_LOCUS5200</name>
</gene>
<keyword evidence="1" id="KW-0732">Signal</keyword>
<feature type="chain" id="PRO_5019777662" evidence="1">
    <location>
        <begin position="18"/>
        <end position="170"/>
    </location>
</feature>
<organism evidence="2 3">
    <name type="scientific">Acanthocheilonema viteae</name>
    <name type="common">Filarial nematode worm</name>
    <name type="synonym">Dipetalonema viteae</name>
    <dbReference type="NCBI Taxonomy" id="6277"/>
    <lineage>
        <taxon>Eukaryota</taxon>
        <taxon>Metazoa</taxon>
        <taxon>Ecdysozoa</taxon>
        <taxon>Nematoda</taxon>
        <taxon>Chromadorea</taxon>
        <taxon>Rhabditida</taxon>
        <taxon>Spirurina</taxon>
        <taxon>Spiruromorpha</taxon>
        <taxon>Filarioidea</taxon>
        <taxon>Onchocercidae</taxon>
        <taxon>Acanthocheilonema</taxon>
    </lineage>
</organism>
<evidence type="ECO:0000313" key="2">
    <source>
        <dbReference type="EMBL" id="VBB30409.1"/>
    </source>
</evidence>
<sequence length="170" mass="18560">MLTFFIFLSALIAIIENAPLENLGLINSTSNDNIDKISSQILRLKRQFNGCGQRYCCCATLCCCAQSPQSFSPSPPITLPPMTTRPPVAPLCCQISQRICCQPSPMLIQTGQMLMPQPQVPQTIPMIGQGAPIQQLSPQIVGKQICCNCCPCFGAGRKRRSIFSKLAKLK</sequence>
<evidence type="ECO:0000313" key="3">
    <source>
        <dbReference type="Proteomes" id="UP000276991"/>
    </source>
</evidence>
<protein>
    <submittedName>
        <fullName evidence="2">Uncharacterized protein</fullName>
    </submittedName>
</protein>
<dbReference type="AlphaFoldDB" id="A0A498SKI2"/>
<accession>A0A498SKI2</accession>
<dbReference type="OrthoDB" id="10602097at2759"/>
<reference evidence="2 3" key="1">
    <citation type="submission" date="2018-08" db="EMBL/GenBank/DDBJ databases">
        <authorList>
            <person name="Laetsch R D."/>
            <person name="Stevens L."/>
            <person name="Kumar S."/>
            <person name="Blaxter L. M."/>
        </authorList>
    </citation>
    <scope>NUCLEOTIDE SEQUENCE [LARGE SCALE GENOMIC DNA]</scope>
</reference>
<proteinExistence type="predicted"/>
<dbReference type="Proteomes" id="UP000276991">
    <property type="component" value="Unassembled WGS sequence"/>
</dbReference>
<keyword evidence="3" id="KW-1185">Reference proteome</keyword>
<evidence type="ECO:0000256" key="1">
    <source>
        <dbReference type="SAM" id="SignalP"/>
    </source>
</evidence>
<feature type="signal peptide" evidence="1">
    <location>
        <begin position="1"/>
        <end position="17"/>
    </location>
</feature>
<dbReference type="STRING" id="6277.A0A498SKI2"/>
<name>A0A498SKI2_ACAVI</name>
<dbReference type="EMBL" id="UPTC01000867">
    <property type="protein sequence ID" value="VBB30409.1"/>
    <property type="molecule type" value="Genomic_DNA"/>
</dbReference>